<feature type="transmembrane region" description="Helical" evidence="7">
    <location>
        <begin position="86"/>
        <end position="106"/>
    </location>
</feature>
<dbReference type="STRING" id="1802424.A2480_00840"/>
<dbReference type="InterPro" id="IPR050171">
    <property type="entry name" value="MFS_Transporters"/>
</dbReference>
<dbReference type="InterPro" id="IPR011701">
    <property type="entry name" value="MFS"/>
</dbReference>
<dbReference type="PANTHER" id="PTHR23517:SF3">
    <property type="entry name" value="INTEGRAL MEMBRANE TRANSPORT PROTEIN"/>
    <property type="match status" value="1"/>
</dbReference>
<evidence type="ECO:0000256" key="2">
    <source>
        <dbReference type="ARBA" id="ARBA00022448"/>
    </source>
</evidence>
<feature type="transmembrane region" description="Helical" evidence="7">
    <location>
        <begin position="51"/>
        <end position="74"/>
    </location>
</feature>
<comment type="subcellular location">
    <subcellularLocation>
        <location evidence="1">Cell membrane</location>
        <topology evidence="1">Multi-pass membrane protein</topology>
    </subcellularLocation>
</comment>
<dbReference type="GO" id="GO:0005886">
    <property type="term" value="C:plasma membrane"/>
    <property type="evidence" value="ECO:0007669"/>
    <property type="project" value="UniProtKB-SubCell"/>
</dbReference>
<keyword evidence="4 7" id="KW-0812">Transmembrane</keyword>
<dbReference type="Gene3D" id="1.20.1250.20">
    <property type="entry name" value="MFS general substrate transporter like domains"/>
    <property type="match status" value="1"/>
</dbReference>
<proteinExistence type="predicted"/>
<keyword evidence="6 7" id="KW-0472">Membrane</keyword>
<name>A0A1F7WFI4_9BACT</name>
<reference evidence="8 9" key="1">
    <citation type="journal article" date="2016" name="Nat. Commun.">
        <title>Thousands of microbial genomes shed light on interconnected biogeochemical processes in an aquifer system.</title>
        <authorList>
            <person name="Anantharaman K."/>
            <person name="Brown C.T."/>
            <person name="Hug L.A."/>
            <person name="Sharon I."/>
            <person name="Castelle C.J."/>
            <person name="Probst A.J."/>
            <person name="Thomas B.C."/>
            <person name="Singh A."/>
            <person name="Wilkins M.J."/>
            <person name="Karaoz U."/>
            <person name="Brodie E.L."/>
            <person name="Williams K.H."/>
            <person name="Hubbard S.S."/>
            <person name="Banfield J.F."/>
        </authorList>
    </citation>
    <scope>NUCLEOTIDE SEQUENCE [LARGE SCALE GENOMIC DNA]</scope>
</reference>
<evidence type="ECO:0000256" key="1">
    <source>
        <dbReference type="ARBA" id="ARBA00004651"/>
    </source>
</evidence>
<protein>
    <recommendedName>
        <fullName evidence="10">Major facilitator superfamily (MFS) profile domain-containing protein</fullName>
    </recommendedName>
</protein>
<dbReference type="GO" id="GO:0022857">
    <property type="term" value="F:transmembrane transporter activity"/>
    <property type="evidence" value="ECO:0007669"/>
    <property type="project" value="InterPro"/>
</dbReference>
<evidence type="ECO:0000256" key="5">
    <source>
        <dbReference type="ARBA" id="ARBA00022989"/>
    </source>
</evidence>
<organism evidence="8 9">
    <name type="scientific">Candidatus Uhrbacteria bacterium RIFOXYC2_FULL_47_19</name>
    <dbReference type="NCBI Taxonomy" id="1802424"/>
    <lineage>
        <taxon>Bacteria</taxon>
        <taxon>Candidatus Uhriibacteriota</taxon>
    </lineage>
</organism>
<evidence type="ECO:0000256" key="4">
    <source>
        <dbReference type="ARBA" id="ARBA00022692"/>
    </source>
</evidence>
<dbReference type="InterPro" id="IPR036259">
    <property type="entry name" value="MFS_trans_sf"/>
</dbReference>
<feature type="transmembrane region" description="Helical" evidence="7">
    <location>
        <begin position="118"/>
        <end position="136"/>
    </location>
</feature>
<evidence type="ECO:0000256" key="7">
    <source>
        <dbReference type="SAM" id="Phobius"/>
    </source>
</evidence>
<sequence>MKDKMDKTRRQRVNHIILTMINTDLLFYLAVGLTGPIVAIFYSSHVHGGSVALAGMAIAVFWVVKSLVQVPVSLYADHHPGESDDYAMMVTGFTLAALVPLCYYLFVTEIWQVYLLEIMNGIAYGLSVPTYLSIFTRHIDHHRENFEWTLHSNAVGLSYAAAAALGGLLAERFGFRSLFLVTSAVMFMAPIALLFIRKDIINSDRLELASTKTNSTSAGLPSKD</sequence>
<evidence type="ECO:0000256" key="6">
    <source>
        <dbReference type="ARBA" id="ARBA00023136"/>
    </source>
</evidence>
<evidence type="ECO:0000313" key="9">
    <source>
        <dbReference type="Proteomes" id="UP000176988"/>
    </source>
</evidence>
<dbReference type="PANTHER" id="PTHR23517">
    <property type="entry name" value="RESISTANCE PROTEIN MDTM, PUTATIVE-RELATED-RELATED"/>
    <property type="match status" value="1"/>
</dbReference>
<evidence type="ECO:0000256" key="3">
    <source>
        <dbReference type="ARBA" id="ARBA00022475"/>
    </source>
</evidence>
<feature type="transmembrane region" description="Helical" evidence="7">
    <location>
        <begin position="25"/>
        <end position="45"/>
    </location>
</feature>
<feature type="transmembrane region" description="Helical" evidence="7">
    <location>
        <begin position="148"/>
        <end position="169"/>
    </location>
</feature>
<keyword evidence="5 7" id="KW-1133">Transmembrane helix</keyword>
<dbReference type="EMBL" id="MGFG01000003">
    <property type="protein sequence ID" value="OGM01596.1"/>
    <property type="molecule type" value="Genomic_DNA"/>
</dbReference>
<gene>
    <name evidence="8" type="ORF">A2480_00840</name>
</gene>
<dbReference type="Pfam" id="PF07690">
    <property type="entry name" value="MFS_1"/>
    <property type="match status" value="1"/>
</dbReference>
<keyword evidence="2" id="KW-0813">Transport</keyword>
<dbReference type="AlphaFoldDB" id="A0A1F7WFI4"/>
<evidence type="ECO:0000313" key="8">
    <source>
        <dbReference type="EMBL" id="OGM01596.1"/>
    </source>
</evidence>
<dbReference type="Proteomes" id="UP000176988">
    <property type="component" value="Unassembled WGS sequence"/>
</dbReference>
<accession>A0A1F7WFI4</accession>
<keyword evidence="3" id="KW-1003">Cell membrane</keyword>
<evidence type="ECO:0008006" key="10">
    <source>
        <dbReference type="Google" id="ProtNLM"/>
    </source>
</evidence>
<feature type="transmembrane region" description="Helical" evidence="7">
    <location>
        <begin position="175"/>
        <end position="196"/>
    </location>
</feature>
<dbReference type="SUPFAM" id="SSF103473">
    <property type="entry name" value="MFS general substrate transporter"/>
    <property type="match status" value="1"/>
</dbReference>
<comment type="caution">
    <text evidence="8">The sequence shown here is derived from an EMBL/GenBank/DDBJ whole genome shotgun (WGS) entry which is preliminary data.</text>
</comment>